<gene>
    <name evidence="1" type="ORF">QBE51_08885</name>
</gene>
<dbReference type="Proteomes" id="UP001486565">
    <property type="component" value="Chromosome"/>
</dbReference>
<protein>
    <submittedName>
        <fullName evidence="1">Uncharacterized protein</fullName>
    </submittedName>
</protein>
<dbReference type="RefSeq" id="WP_341875941.1">
    <property type="nucleotide sequence ID" value="NZ_CP121687.1"/>
</dbReference>
<dbReference type="EMBL" id="CP121687">
    <property type="protein sequence ID" value="WZL68933.1"/>
    <property type="molecule type" value="Genomic_DNA"/>
</dbReference>
<reference evidence="1 2" key="1">
    <citation type="submission" date="2023-03" db="EMBL/GenBank/DDBJ databases">
        <title>Novel Species.</title>
        <authorList>
            <person name="Ma S."/>
        </authorList>
    </citation>
    <scope>NUCLEOTIDE SEQUENCE [LARGE SCALE GENOMIC DNA]</scope>
    <source>
        <strain evidence="1 2">LIND6LT2</strain>
    </source>
</reference>
<sequence length="198" mass="23549">MYKVDSEVKTREIFNVLETCLEGFNSIGIRKWGNPSGSQQGLDVYEIEHKDNTIWVSTVEWVNASTGEVNRCGIITTLPEYSNNTLGQILEVNMPYYFSKSFNTRVYGDNNIFEIRNYGKFTIGRRGLKRKYFFDYLREHGYDDEIFIDEEGKEYICIIKLQDNSINSDYFGERLIKWTMILKEFKDYYRNLYSNERR</sequence>
<organism evidence="1 2">
    <name type="scientific">Defluviitalea saccharophila</name>
    <dbReference type="NCBI Taxonomy" id="879970"/>
    <lineage>
        <taxon>Bacteria</taxon>
        <taxon>Bacillati</taxon>
        <taxon>Bacillota</taxon>
        <taxon>Clostridia</taxon>
        <taxon>Lachnospirales</taxon>
        <taxon>Defluviitaleaceae</taxon>
        <taxon>Defluviitalea</taxon>
    </lineage>
</organism>
<name>A0ABZ2Y4Z0_9FIRM</name>
<accession>A0ABZ2Y4Z0</accession>
<keyword evidence="2" id="KW-1185">Reference proteome</keyword>
<proteinExistence type="predicted"/>
<evidence type="ECO:0000313" key="1">
    <source>
        <dbReference type="EMBL" id="WZL68933.1"/>
    </source>
</evidence>
<evidence type="ECO:0000313" key="2">
    <source>
        <dbReference type="Proteomes" id="UP001486565"/>
    </source>
</evidence>